<reference evidence="1 2" key="1">
    <citation type="journal article" date="2012" name="Science">
        <title>The Paleozoic origin of enzymatic lignin decomposition reconstructed from 31 fungal genomes.</title>
        <authorList>
            <person name="Floudas D."/>
            <person name="Binder M."/>
            <person name="Riley R."/>
            <person name="Barry K."/>
            <person name="Blanchette R.A."/>
            <person name="Henrissat B."/>
            <person name="Martinez A.T."/>
            <person name="Otillar R."/>
            <person name="Spatafora J.W."/>
            <person name="Yadav J.S."/>
            <person name="Aerts A."/>
            <person name="Benoit I."/>
            <person name="Boyd A."/>
            <person name="Carlson A."/>
            <person name="Copeland A."/>
            <person name="Coutinho P.M."/>
            <person name="de Vries R.P."/>
            <person name="Ferreira P."/>
            <person name="Findley K."/>
            <person name="Foster B."/>
            <person name="Gaskell J."/>
            <person name="Glotzer D."/>
            <person name="Gorecki P."/>
            <person name="Heitman J."/>
            <person name="Hesse C."/>
            <person name="Hori C."/>
            <person name="Igarashi K."/>
            <person name="Jurgens J.A."/>
            <person name="Kallen N."/>
            <person name="Kersten P."/>
            <person name="Kohler A."/>
            <person name="Kuees U."/>
            <person name="Kumar T.K.A."/>
            <person name="Kuo A."/>
            <person name="LaButti K."/>
            <person name="Larrondo L.F."/>
            <person name="Lindquist E."/>
            <person name="Ling A."/>
            <person name="Lombard V."/>
            <person name="Lucas S."/>
            <person name="Lundell T."/>
            <person name="Martin R."/>
            <person name="McLaughlin D.J."/>
            <person name="Morgenstern I."/>
            <person name="Morin E."/>
            <person name="Murat C."/>
            <person name="Nagy L.G."/>
            <person name="Nolan M."/>
            <person name="Ohm R.A."/>
            <person name="Patyshakuliyeva A."/>
            <person name="Rokas A."/>
            <person name="Ruiz-Duenas F.J."/>
            <person name="Sabat G."/>
            <person name="Salamov A."/>
            <person name="Samejima M."/>
            <person name="Schmutz J."/>
            <person name="Slot J.C."/>
            <person name="St John F."/>
            <person name="Stenlid J."/>
            <person name="Sun H."/>
            <person name="Sun S."/>
            <person name="Syed K."/>
            <person name="Tsang A."/>
            <person name="Wiebenga A."/>
            <person name="Young D."/>
            <person name="Pisabarro A."/>
            <person name="Eastwood D.C."/>
            <person name="Martin F."/>
            <person name="Cullen D."/>
            <person name="Grigoriev I.V."/>
            <person name="Hibbett D.S."/>
        </authorList>
    </citation>
    <scope>NUCLEOTIDE SEQUENCE [LARGE SCALE GENOMIC DNA]</scope>
    <source>
        <strain evidence="1 2">DJM-731 SS1</strain>
    </source>
</reference>
<evidence type="ECO:0000313" key="1">
    <source>
        <dbReference type="EMBL" id="EJT99618.1"/>
    </source>
</evidence>
<dbReference type="GeneID" id="63683995"/>
<dbReference type="OrthoDB" id="10615790at2759"/>
<evidence type="ECO:0000313" key="2">
    <source>
        <dbReference type="Proteomes" id="UP000030653"/>
    </source>
</evidence>
<organism evidence="1 2">
    <name type="scientific">Dacryopinax primogenitus (strain DJM 731)</name>
    <name type="common">Brown rot fungus</name>
    <dbReference type="NCBI Taxonomy" id="1858805"/>
    <lineage>
        <taxon>Eukaryota</taxon>
        <taxon>Fungi</taxon>
        <taxon>Dikarya</taxon>
        <taxon>Basidiomycota</taxon>
        <taxon>Agaricomycotina</taxon>
        <taxon>Dacrymycetes</taxon>
        <taxon>Dacrymycetales</taxon>
        <taxon>Dacrymycetaceae</taxon>
        <taxon>Dacryopinax</taxon>
    </lineage>
</organism>
<proteinExistence type="predicted"/>
<dbReference type="Proteomes" id="UP000030653">
    <property type="component" value="Unassembled WGS sequence"/>
</dbReference>
<name>M5FTY9_DACPD</name>
<dbReference type="EMBL" id="JH795869">
    <property type="protein sequence ID" value="EJT99618.1"/>
    <property type="molecule type" value="Genomic_DNA"/>
</dbReference>
<dbReference type="HOGENOM" id="CLU_1170607_0_0_1"/>
<protein>
    <submittedName>
        <fullName evidence="1">Uncharacterized protein</fullName>
    </submittedName>
</protein>
<dbReference type="AlphaFoldDB" id="M5FTY9"/>
<dbReference type="RefSeq" id="XP_040626516.1">
    <property type="nucleotide sequence ID" value="XM_040768933.1"/>
</dbReference>
<gene>
    <name evidence="1" type="ORF">DACRYDRAFT_109720</name>
</gene>
<accession>M5FTY9</accession>
<sequence>MFEFASELSPPFAIWSPTLTSNSTTLQPGDIRLIEPSDIPIPFQGGAPRPWPEADRIVLQVDPRVNATGQTVTILLYPPSIPYPVYVVGENVPLPAPGTVLEYFFNITSTDTYPYDLWQVVVVPSLQEIDIVLAASGTFLLSALAPGTVPSDSLSATATVTLTEFNSSEPISSNYLINAPSSSLLSTGFPLIQSATQSASPSSGSGSDSVSVAVPTAAAGNVLLLSAASVGLLLALL</sequence>
<keyword evidence="2" id="KW-1185">Reference proteome</keyword>